<keyword evidence="3" id="KW-1185">Reference proteome</keyword>
<accession>A0A9P6AWH6</accession>
<reference evidence="2" key="1">
    <citation type="journal article" date="2020" name="Nat. Commun.">
        <title>Large-scale genome sequencing of mycorrhizal fungi provides insights into the early evolution of symbiotic traits.</title>
        <authorList>
            <person name="Miyauchi S."/>
            <person name="Kiss E."/>
            <person name="Kuo A."/>
            <person name="Drula E."/>
            <person name="Kohler A."/>
            <person name="Sanchez-Garcia M."/>
            <person name="Morin E."/>
            <person name="Andreopoulos B."/>
            <person name="Barry K.W."/>
            <person name="Bonito G."/>
            <person name="Buee M."/>
            <person name="Carver A."/>
            <person name="Chen C."/>
            <person name="Cichocki N."/>
            <person name="Clum A."/>
            <person name="Culley D."/>
            <person name="Crous P.W."/>
            <person name="Fauchery L."/>
            <person name="Girlanda M."/>
            <person name="Hayes R.D."/>
            <person name="Keri Z."/>
            <person name="LaButti K."/>
            <person name="Lipzen A."/>
            <person name="Lombard V."/>
            <person name="Magnuson J."/>
            <person name="Maillard F."/>
            <person name="Murat C."/>
            <person name="Nolan M."/>
            <person name="Ohm R.A."/>
            <person name="Pangilinan J."/>
            <person name="Pereira M.F."/>
            <person name="Perotto S."/>
            <person name="Peter M."/>
            <person name="Pfister S."/>
            <person name="Riley R."/>
            <person name="Sitrit Y."/>
            <person name="Stielow J.B."/>
            <person name="Szollosi G."/>
            <person name="Zifcakova L."/>
            <person name="Stursova M."/>
            <person name="Spatafora J.W."/>
            <person name="Tedersoo L."/>
            <person name="Vaario L.M."/>
            <person name="Yamada A."/>
            <person name="Yan M."/>
            <person name="Wang P."/>
            <person name="Xu J."/>
            <person name="Bruns T."/>
            <person name="Baldrian P."/>
            <person name="Vilgalys R."/>
            <person name="Dunand C."/>
            <person name="Henrissat B."/>
            <person name="Grigoriev I.V."/>
            <person name="Hibbett D."/>
            <person name="Nagy L.G."/>
            <person name="Martin F.M."/>
        </authorList>
    </citation>
    <scope>NUCLEOTIDE SEQUENCE</scope>
    <source>
        <strain evidence="2">UP504</strain>
    </source>
</reference>
<proteinExistence type="predicted"/>
<gene>
    <name evidence="2" type="ORF">BS47DRAFT_1393596</name>
</gene>
<comment type="caution">
    <text evidence="2">The sequence shown here is derived from an EMBL/GenBank/DDBJ whole genome shotgun (WGS) entry which is preliminary data.</text>
</comment>
<evidence type="ECO:0000256" key="1">
    <source>
        <dbReference type="SAM" id="SignalP"/>
    </source>
</evidence>
<evidence type="ECO:0000313" key="2">
    <source>
        <dbReference type="EMBL" id="KAF9513104.1"/>
    </source>
</evidence>
<evidence type="ECO:0000313" key="3">
    <source>
        <dbReference type="Proteomes" id="UP000886523"/>
    </source>
</evidence>
<keyword evidence="1" id="KW-0732">Signal</keyword>
<dbReference type="EMBL" id="MU128977">
    <property type="protein sequence ID" value="KAF9513104.1"/>
    <property type="molecule type" value="Genomic_DNA"/>
</dbReference>
<feature type="signal peptide" evidence="1">
    <location>
        <begin position="1"/>
        <end position="20"/>
    </location>
</feature>
<dbReference type="OrthoDB" id="3262563at2759"/>
<name>A0A9P6AWH6_9AGAM</name>
<dbReference type="Proteomes" id="UP000886523">
    <property type="component" value="Unassembled WGS sequence"/>
</dbReference>
<dbReference type="AlphaFoldDB" id="A0A9P6AWH6"/>
<feature type="chain" id="PRO_5040439247" evidence="1">
    <location>
        <begin position="21"/>
        <end position="227"/>
    </location>
</feature>
<organism evidence="2 3">
    <name type="scientific">Hydnum rufescens UP504</name>
    <dbReference type="NCBI Taxonomy" id="1448309"/>
    <lineage>
        <taxon>Eukaryota</taxon>
        <taxon>Fungi</taxon>
        <taxon>Dikarya</taxon>
        <taxon>Basidiomycota</taxon>
        <taxon>Agaricomycotina</taxon>
        <taxon>Agaricomycetes</taxon>
        <taxon>Cantharellales</taxon>
        <taxon>Hydnaceae</taxon>
        <taxon>Hydnum</taxon>
    </lineage>
</organism>
<protein>
    <submittedName>
        <fullName evidence="2">Uncharacterized protein</fullName>
    </submittedName>
</protein>
<sequence>MSTVALAIFLKYCLMIALHAEHASLHKKSHYTSSAQLTVQHTTEEPQDSLLLIGFQLVGPLARQDVKREHTVCIRPFSLSSNPSSFQVEPGSRVRILPNQFNDAHLVASLTWEELALLHLAVGRITSYVSPPETVGPQQSAEGWVLRYFRVDFGDETGGERGAAVWLVDDEASLVDLVGLAGRQVLAVVNIALDCSGFPFCAVLDAWCCGDTHCGRMSVVRTTQGGS</sequence>